<dbReference type="EMBL" id="MCFL01000156">
    <property type="protein sequence ID" value="ORZ29594.1"/>
    <property type="molecule type" value="Genomic_DNA"/>
</dbReference>
<dbReference type="GO" id="GO:0008380">
    <property type="term" value="P:RNA splicing"/>
    <property type="evidence" value="ECO:0007669"/>
    <property type="project" value="UniProtKB-KW"/>
</dbReference>
<organism evidence="8 9">
    <name type="scientific">Catenaria anguillulae PL171</name>
    <dbReference type="NCBI Taxonomy" id="765915"/>
    <lineage>
        <taxon>Eukaryota</taxon>
        <taxon>Fungi</taxon>
        <taxon>Fungi incertae sedis</taxon>
        <taxon>Blastocladiomycota</taxon>
        <taxon>Blastocladiomycetes</taxon>
        <taxon>Blastocladiales</taxon>
        <taxon>Catenariaceae</taxon>
        <taxon>Catenaria</taxon>
    </lineage>
</organism>
<evidence type="ECO:0000256" key="5">
    <source>
        <dbReference type="ARBA" id="ARBA00023187"/>
    </source>
</evidence>
<name>A0A1Y2H6F7_9FUNG</name>
<dbReference type="InterPro" id="IPR008409">
    <property type="entry name" value="SPF27"/>
</dbReference>
<dbReference type="Proteomes" id="UP000193411">
    <property type="component" value="Unassembled WGS sequence"/>
</dbReference>
<dbReference type="GO" id="GO:0071011">
    <property type="term" value="C:precatalytic spliceosome"/>
    <property type="evidence" value="ECO:0007669"/>
    <property type="project" value="TreeGrafter"/>
</dbReference>
<keyword evidence="4" id="KW-0747">Spliceosome</keyword>
<keyword evidence="3" id="KW-0507">mRNA processing</keyword>
<evidence type="ECO:0000256" key="4">
    <source>
        <dbReference type="ARBA" id="ARBA00022728"/>
    </source>
</evidence>
<dbReference type="PANTHER" id="PTHR13296">
    <property type="entry name" value="BCAS2 PROTEIN"/>
    <property type="match status" value="1"/>
</dbReference>
<gene>
    <name evidence="8" type="ORF">BCR44DRAFT_132115</name>
</gene>
<feature type="coiled-coil region" evidence="7">
    <location>
        <begin position="148"/>
        <end position="175"/>
    </location>
</feature>
<evidence type="ECO:0000256" key="6">
    <source>
        <dbReference type="ARBA" id="ARBA00023242"/>
    </source>
</evidence>
<comment type="caution">
    <text evidence="8">The sequence shown here is derived from an EMBL/GenBank/DDBJ whole genome shotgun (WGS) entry which is preliminary data.</text>
</comment>
<evidence type="ECO:0000256" key="1">
    <source>
        <dbReference type="ARBA" id="ARBA00004123"/>
    </source>
</evidence>
<dbReference type="STRING" id="765915.A0A1Y2H6F7"/>
<reference evidence="8 9" key="1">
    <citation type="submission" date="2016-07" db="EMBL/GenBank/DDBJ databases">
        <title>Pervasive Adenine N6-methylation of Active Genes in Fungi.</title>
        <authorList>
            <consortium name="DOE Joint Genome Institute"/>
            <person name="Mondo S.J."/>
            <person name="Dannebaum R.O."/>
            <person name="Kuo R.C."/>
            <person name="Labutti K."/>
            <person name="Haridas S."/>
            <person name="Kuo A."/>
            <person name="Salamov A."/>
            <person name="Ahrendt S.R."/>
            <person name="Lipzen A."/>
            <person name="Sullivan W."/>
            <person name="Andreopoulos W.B."/>
            <person name="Clum A."/>
            <person name="Lindquist E."/>
            <person name="Daum C."/>
            <person name="Ramamoorthy G.K."/>
            <person name="Gryganskyi A."/>
            <person name="Culley D."/>
            <person name="Magnuson J.K."/>
            <person name="James T.Y."/>
            <person name="O'Malley M.A."/>
            <person name="Stajich J.E."/>
            <person name="Spatafora J.W."/>
            <person name="Visel A."/>
            <person name="Grigoriev I.V."/>
        </authorList>
    </citation>
    <scope>NUCLEOTIDE SEQUENCE [LARGE SCALE GENOMIC DNA]</scope>
    <source>
        <strain evidence="8 9">PL171</strain>
    </source>
</reference>
<keyword evidence="6" id="KW-0539">Nucleus</keyword>
<evidence type="ECO:0000313" key="9">
    <source>
        <dbReference type="Proteomes" id="UP000193411"/>
    </source>
</evidence>
<accession>A0A1Y2H6F7</accession>
<dbReference type="GO" id="GO:0006397">
    <property type="term" value="P:mRNA processing"/>
    <property type="evidence" value="ECO:0007669"/>
    <property type="project" value="UniProtKB-KW"/>
</dbReference>
<evidence type="ECO:0000256" key="2">
    <source>
        <dbReference type="ARBA" id="ARBA00010788"/>
    </source>
</evidence>
<sequence>MSSDALPYIDNQYKLPAVKSQVDALISSNLPSTAASPTALHPSVARDFPDLSPPLFAHNPALSSALDQLVHSTNGKSTLFPAPSPSADHGIDLAAYSLPTPTDPSSVSPAHWRALVTRAATLHAHLTNQMQNLELLGVYGANAWRYHLMQVEAHVEALEKHVKAVAEQVAQVNEVRKAEQENAGQQLDRASIELLRTRMSNLRALVTVAHMEHELARRRGEVGMQQGDEDAMQVDS</sequence>
<comment type="subcellular location">
    <subcellularLocation>
        <location evidence="1">Nucleus</location>
    </subcellularLocation>
</comment>
<keyword evidence="5" id="KW-0508">mRNA splicing</keyword>
<keyword evidence="9" id="KW-1185">Reference proteome</keyword>
<dbReference type="OrthoDB" id="205794at2759"/>
<comment type="similarity">
    <text evidence="2">Belongs to the SPF27 family.</text>
</comment>
<proteinExistence type="inferred from homology"/>
<evidence type="ECO:0000256" key="7">
    <source>
        <dbReference type="SAM" id="Coils"/>
    </source>
</evidence>
<keyword evidence="7" id="KW-0175">Coiled coil</keyword>
<protein>
    <submittedName>
        <fullName evidence="8">Pre-mRNA-splicing factor SPF27</fullName>
    </submittedName>
</protein>
<dbReference type="PANTHER" id="PTHR13296:SF0">
    <property type="entry name" value="PRE-MRNA-SPLICING FACTOR SPF27"/>
    <property type="match status" value="1"/>
</dbReference>
<dbReference type="Pfam" id="PF05700">
    <property type="entry name" value="BCAS2"/>
    <property type="match status" value="1"/>
</dbReference>
<dbReference type="GO" id="GO:0071013">
    <property type="term" value="C:catalytic step 2 spliceosome"/>
    <property type="evidence" value="ECO:0007669"/>
    <property type="project" value="TreeGrafter"/>
</dbReference>
<evidence type="ECO:0000313" key="8">
    <source>
        <dbReference type="EMBL" id="ORZ29594.1"/>
    </source>
</evidence>
<dbReference type="GO" id="GO:0000974">
    <property type="term" value="C:Prp19 complex"/>
    <property type="evidence" value="ECO:0007669"/>
    <property type="project" value="TreeGrafter"/>
</dbReference>
<evidence type="ECO:0000256" key="3">
    <source>
        <dbReference type="ARBA" id="ARBA00022664"/>
    </source>
</evidence>
<dbReference type="AlphaFoldDB" id="A0A1Y2H6F7"/>